<keyword evidence="3" id="KW-1185">Reference proteome</keyword>
<name>A0ABT9P8W3_9ACTN</name>
<dbReference type="RefSeq" id="WP_307246463.1">
    <property type="nucleotide sequence ID" value="NZ_JAUSQZ010000001.1"/>
</dbReference>
<reference evidence="2 3" key="1">
    <citation type="submission" date="2023-07" db="EMBL/GenBank/DDBJ databases">
        <title>Sequencing the genomes of 1000 actinobacteria strains.</title>
        <authorList>
            <person name="Klenk H.-P."/>
        </authorList>
    </citation>
    <scope>NUCLEOTIDE SEQUENCE [LARGE SCALE GENOMIC DNA]</scope>
    <source>
        <strain evidence="2 3">DSM 44388</strain>
    </source>
</reference>
<dbReference type="Gene3D" id="3.40.190.10">
    <property type="entry name" value="Periplasmic binding protein-like II"/>
    <property type="match status" value="1"/>
</dbReference>
<accession>A0ABT9P8W3</accession>
<comment type="caution">
    <text evidence="2">The sequence shown here is derived from an EMBL/GenBank/DDBJ whole genome shotgun (WGS) entry which is preliminary data.</text>
</comment>
<dbReference type="EMBL" id="JAUSQZ010000001">
    <property type="protein sequence ID" value="MDP9828854.1"/>
    <property type="molecule type" value="Genomic_DNA"/>
</dbReference>
<evidence type="ECO:0000313" key="3">
    <source>
        <dbReference type="Proteomes" id="UP001235712"/>
    </source>
</evidence>
<feature type="signal peptide" evidence="1">
    <location>
        <begin position="1"/>
        <end position="26"/>
    </location>
</feature>
<evidence type="ECO:0000313" key="2">
    <source>
        <dbReference type="EMBL" id="MDP9828854.1"/>
    </source>
</evidence>
<dbReference type="SUPFAM" id="SSF53850">
    <property type="entry name" value="Periplasmic binding protein-like II"/>
    <property type="match status" value="1"/>
</dbReference>
<keyword evidence="2" id="KW-0762">Sugar transport</keyword>
<keyword evidence="1" id="KW-0732">Signal</keyword>
<dbReference type="PROSITE" id="PS51257">
    <property type="entry name" value="PROKAR_LIPOPROTEIN"/>
    <property type="match status" value="1"/>
</dbReference>
<organism evidence="2 3">
    <name type="scientific">Kineosporia succinea</name>
    <dbReference type="NCBI Taxonomy" id="84632"/>
    <lineage>
        <taxon>Bacteria</taxon>
        <taxon>Bacillati</taxon>
        <taxon>Actinomycetota</taxon>
        <taxon>Actinomycetes</taxon>
        <taxon>Kineosporiales</taxon>
        <taxon>Kineosporiaceae</taxon>
        <taxon>Kineosporia</taxon>
    </lineage>
</organism>
<gene>
    <name evidence="2" type="ORF">J2S57_004603</name>
</gene>
<feature type="chain" id="PRO_5045566221" evidence="1">
    <location>
        <begin position="27"/>
        <end position="429"/>
    </location>
</feature>
<keyword evidence="2" id="KW-0813">Transport</keyword>
<dbReference type="Proteomes" id="UP001235712">
    <property type="component" value="Unassembled WGS sequence"/>
</dbReference>
<sequence length="429" mass="45111">MDRSRLTRIASLAVVAALALTGCSSGDSGDESGPVTLTVGGWSLATTPEFELLAEGFQKSHPDVKVEVKEYDAANYDTQMTADLSAGSAPDVYPIKCLCTFATYQGGGQLLDVSDVTGGLDETVKSAAAPYTVDGATYAVPYREDGWFLYYDRDMFEAAKVDEPDGSWTWDDYAAAAGELAKAPGADAGTYTHTWASAVQGFANAQTADGQADFLAGDFAYLQPYYERALELQKSKAAVDYGTATTNTLTYQGEFGTQKVPMMLMGSWYIATLLAQQESGDAETFDWGFAPAPQIDASTLSSPVTFGGPTGMGINAGISDRKVDAAKEFLAYISGDEGSTALAEIGITPANTSDAVAEAFFAVEGMPDDELAKSTFSTRVIRPEVPVSANTPTITTLLNDAHTAIMSGSSDVPAALEAAKQEYANQIGG</sequence>
<dbReference type="PANTHER" id="PTHR43649">
    <property type="entry name" value="ARABINOSE-BINDING PROTEIN-RELATED"/>
    <property type="match status" value="1"/>
</dbReference>
<proteinExistence type="predicted"/>
<evidence type="ECO:0000256" key="1">
    <source>
        <dbReference type="SAM" id="SignalP"/>
    </source>
</evidence>
<dbReference type="InterPro" id="IPR006059">
    <property type="entry name" value="SBP"/>
</dbReference>
<dbReference type="InterPro" id="IPR050490">
    <property type="entry name" value="Bact_solute-bd_prot1"/>
</dbReference>
<dbReference type="Pfam" id="PF01547">
    <property type="entry name" value="SBP_bac_1"/>
    <property type="match status" value="1"/>
</dbReference>
<dbReference type="PANTHER" id="PTHR43649:SF12">
    <property type="entry name" value="DIACETYLCHITOBIOSE BINDING PROTEIN DASA"/>
    <property type="match status" value="1"/>
</dbReference>
<protein>
    <submittedName>
        <fullName evidence="2">Multiple sugar transport system substrate-binding protein</fullName>
    </submittedName>
</protein>